<reference evidence="16 17" key="1">
    <citation type="journal article" date="2008" name="Nature">
        <title>Genome analysis of the platypus reveals unique signatures of evolution.</title>
        <authorList>
            <person name="Warren W.C."/>
            <person name="Hillier L.W."/>
            <person name="Marshall Graves J.A."/>
            <person name="Birney E."/>
            <person name="Ponting C.P."/>
            <person name="Grutzner F."/>
            <person name="Belov K."/>
            <person name="Miller W."/>
            <person name="Clarke L."/>
            <person name="Chinwalla A.T."/>
            <person name="Yang S.P."/>
            <person name="Heger A."/>
            <person name="Locke D.P."/>
            <person name="Miethke P."/>
            <person name="Waters P.D."/>
            <person name="Veyrunes F."/>
            <person name="Fulton L."/>
            <person name="Fulton B."/>
            <person name="Graves T."/>
            <person name="Wallis J."/>
            <person name="Puente X.S."/>
            <person name="Lopez-Otin C."/>
            <person name="Ordonez G.R."/>
            <person name="Eichler E.E."/>
            <person name="Chen L."/>
            <person name="Cheng Z."/>
            <person name="Deakin J.E."/>
            <person name="Alsop A."/>
            <person name="Thompson K."/>
            <person name="Kirby P."/>
            <person name="Papenfuss A.T."/>
            <person name="Wakefield M.J."/>
            <person name="Olender T."/>
            <person name="Lancet D."/>
            <person name="Huttley G.A."/>
            <person name="Smit A.F."/>
            <person name="Pask A."/>
            <person name="Temple-Smith P."/>
            <person name="Batzer M.A."/>
            <person name="Walker J.A."/>
            <person name="Konkel M.K."/>
            <person name="Harris R.S."/>
            <person name="Whittington C.M."/>
            <person name="Wong E.S."/>
            <person name="Gemmell N.J."/>
            <person name="Buschiazzo E."/>
            <person name="Vargas Jentzsch I.M."/>
            <person name="Merkel A."/>
            <person name="Schmitz J."/>
            <person name="Zemann A."/>
            <person name="Churakov G."/>
            <person name="Kriegs J.O."/>
            <person name="Brosius J."/>
            <person name="Murchison E.P."/>
            <person name="Sachidanandam R."/>
            <person name="Smith C."/>
            <person name="Hannon G.J."/>
            <person name="Tsend-Ayush E."/>
            <person name="McMillan D."/>
            <person name="Attenborough R."/>
            <person name="Rens W."/>
            <person name="Ferguson-Smith M."/>
            <person name="Lefevre C.M."/>
            <person name="Sharp J.A."/>
            <person name="Nicholas K.R."/>
            <person name="Ray D.A."/>
            <person name="Kube M."/>
            <person name="Reinhardt R."/>
            <person name="Pringle T.H."/>
            <person name="Taylor J."/>
            <person name="Jones R.C."/>
            <person name="Nixon B."/>
            <person name="Dacheux J.L."/>
            <person name="Niwa H."/>
            <person name="Sekita Y."/>
            <person name="Huang X."/>
            <person name="Stark A."/>
            <person name="Kheradpour P."/>
            <person name="Kellis M."/>
            <person name="Flicek P."/>
            <person name="Chen Y."/>
            <person name="Webber C."/>
            <person name="Hardison R."/>
            <person name="Nelson J."/>
            <person name="Hallsworth-Pepin K."/>
            <person name="Delehaunty K."/>
            <person name="Markovic C."/>
            <person name="Minx P."/>
            <person name="Feng Y."/>
            <person name="Kremitzki C."/>
            <person name="Mitreva M."/>
            <person name="Glasscock J."/>
            <person name="Wylie T."/>
            <person name="Wohldmann P."/>
            <person name="Thiru P."/>
            <person name="Nhan M.N."/>
            <person name="Pohl C.S."/>
            <person name="Smith S.M."/>
            <person name="Hou S."/>
            <person name="Nefedov M."/>
            <person name="de Jong P.J."/>
            <person name="Renfree M.B."/>
            <person name="Mardis E.R."/>
            <person name="Wilson R.K."/>
        </authorList>
    </citation>
    <scope>NUCLEOTIDE SEQUENCE [LARGE SCALE GENOMIC DNA]</scope>
    <source>
        <strain evidence="16 17">Glennie</strain>
    </source>
</reference>
<dbReference type="PANTHER" id="PTHR11412">
    <property type="entry name" value="MACROGLOBULIN / COMPLEMENT"/>
    <property type="match status" value="1"/>
</dbReference>
<dbReference type="FunFam" id="2.60.40.1940:FF:000001">
    <property type="entry name" value="Complement component C3"/>
    <property type="match status" value="1"/>
</dbReference>
<dbReference type="InterPro" id="IPR054587">
    <property type="entry name" value="CO4A-B_CUB_C"/>
</dbReference>
<dbReference type="InterPro" id="IPR036595">
    <property type="entry name" value="A-macroglobulin_rcpt-bd_sf"/>
</dbReference>
<dbReference type="PANTHER" id="PTHR11412:SF86">
    <property type="entry name" value="COMPLEMENT C4-A-RELATED"/>
    <property type="match status" value="1"/>
</dbReference>
<evidence type="ECO:0000256" key="11">
    <source>
        <dbReference type="ARBA" id="ARBA00093394"/>
    </source>
</evidence>
<comment type="function">
    <text evidence="11">Precursor of non-enzymatic components of the classical, lectin and GZMK complement pathways, which consist in a cascade of proteins that leads to phagocytosis and breakdown of pathogens and signaling that strengthens the adaptive immune system.</text>
</comment>
<keyword evidence="4" id="KW-0597">Phosphoprotein</keyword>
<keyword evidence="6" id="KW-0180">Complement pathway</keyword>
<dbReference type="Ensembl" id="ENSOANT00000063289.1">
    <property type="protein sequence ID" value="ENSOANP00000051203.1"/>
    <property type="gene ID" value="ENSOANG00000043996.1"/>
</dbReference>
<dbReference type="PROSITE" id="PS00477">
    <property type="entry name" value="ALPHA_2_MACROGLOBULIN"/>
    <property type="match status" value="1"/>
</dbReference>
<dbReference type="Pfam" id="PF01759">
    <property type="entry name" value="NTR"/>
    <property type="match status" value="1"/>
</dbReference>
<dbReference type="GO" id="GO:0006954">
    <property type="term" value="P:inflammatory response"/>
    <property type="evidence" value="ECO:0007669"/>
    <property type="project" value="UniProtKB-KW"/>
</dbReference>
<evidence type="ECO:0000259" key="15">
    <source>
        <dbReference type="PROSITE" id="PS50189"/>
    </source>
</evidence>
<dbReference type="FunFam" id="6.20.50.160:FF:000001">
    <property type="entry name" value="Complement component 4"/>
    <property type="match status" value="1"/>
</dbReference>
<proteinExistence type="predicted"/>
<dbReference type="InterPro" id="IPR011626">
    <property type="entry name" value="Alpha-macroglobulin_TED"/>
</dbReference>
<dbReference type="FunFam" id="2.40.50.120:FF:000009">
    <property type="entry name" value="Complement C4-A"/>
    <property type="match status" value="1"/>
</dbReference>
<keyword evidence="17" id="KW-1185">Reference proteome</keyword>
<dbReference type="InterPro" id="IPR001599">
    <property type="entry name" value="Macroglobln_a2"/>
</dbReference>
<dbReference type="CDD" id="cd02896">
    <property type="entry name" value="complement_C3_C4_C5"/>
    <property type="match status" value="1"/>
</dbReference>
<dbReference type="Pfam" id="PF22661">
    <property type="entry name" value="CO4A-B_CUB_C"/>
    <property type="match status" value="1"/>
</dbReference>
<dbReference type="CDD" id="cd00017">
    <property type="entry name" value="ANATO"/>
    <property type="match status" value="1"/>
</dbReference>
<dbReference type="InterPro" id="IPR000020">
    <property type="entry name" value="Anaphylatoxin/fibulin"/>
</dbReference>
<dbReference type="Gene3D" id="1.50.10.20">
    <property type="match status" value="1"/>
</dbReference>
<dbReference type="Pfam" id="PF07678">
    <property type="entry name" value="TED_complement"/>
    <property type="match status" value="1"/>
</dbReference>
<dbReference type="Pfam" id="PF01835">
    <property type="entry name" value="MG2"/>
    <property type="match status" value="1"/>
</dbReference>
<dbReference type="GO" id="GO:0004866">
    <property type="term" value="F:endopeptidase inhibitor activity"/>
    <property type="evidence" value="ECO:0007669"/>
    <property type="project" value="InterPro"/>
</dbReference>
<dbReference type="Proteomes" id="UP000002279">
    <property type="component" value="Chromosome X5"/>
</dbReference>
<dbReference type="SMART" id="SM01361">
    <property type="entry name" value="A2M_recep"/>
    <property type="match status" value="1"/>
</dbReference>
<dbReference type="PROSITE" id="PS01178">
    <property type="entry name" value="ANAPHYLATOXIN_2"/>
    <property type="match status" value="1"/>
</dbReference>
<evidence type="ECO:0000256" key="7">
    <source>
        <dbReference type="ARBA" id="ARBA00022966"/>
    </source>
</evidence>
<evidence type="ECO:0000256" key="6">
    <source>
        <dbReference type="ARBA" id="ARBA00022875"/>
    </source>
</evidence>
<dbReference type="Gene3D" id="2.40.50.120">
    <property type="match status" value="1"/>
</dbReference>
<evidence type="ECO:0000256" key="9">
    <source>
        <dbReference type="ARBA" id="ARBA00023198"/>
    </source>
</evidence>
<keyword evidence="7" id="KW-0882">Thioester bond</keyword>
<reference evidence="16" key="2">
    <citation type="submission" date="2025-08" db="UniProtKB">
        <authorList>
            <consortium name="Ensembl"/>
        </authorList>
    </citation>
    <scope>IDENTIFICATION</scope>
    <source>
        <strain evidence="16">Glennie</strain>
    </source>
</reference>
<keyword evidence="6" id="KW-0399">Innate immunity</keyword>
<comment type="function">
    <text evidence="10">Putative humoral mediator released following cleavage by complement proteases (C1S, MASP2 or GZMK, depending on the complement pathway). While it is strongly similar to anaphylatoxins, its role is unclear. Was reported to act as a mediator of local inflammatory process; however these effects were probably due to contamination with C3a and/C5a anaphylatoxins in biological assays.</text>
</comment>
<dbReference type="InterPro" id="IPR048847">
    <property type="entry name" value="C4_MG1"/>
</dbReference>
<dbReference type="Gene3D" id="2.60.40.1940">
    <property type="match status" value="1"/>
</dbReference>
<dbReference type="InterPro" id="IPR008930">
    <property type="entry name" value="Terpenoid_cyclase/PrenylTrfase"/>
</dbReference>
<keyword evidence="8" id="KW-1015">Disulfide bond</keyword>
<keyword evidence="9" id="KW-0395">Inflammatory response</keyword>
<dbReference type="SUPFAM" id="SSF49410">
    <property type="entry name" value="Alpha-macroglobulin receptor domain"/>
    <property type="match status" value="1"/>
</dbReference>
<dbReference type="Pfam" id="PF17791">
    <property type="entry name" value="MG3"/>
    <property type="match status" value="1"/>
</dbReference>
<dbReference type="Bgee" id="ENSOANG00000043996">
    <property type="expression patterns" value="Expressed in liver and 8 other cell types or tissues"/>
</dbReference>
<dbReference type="InterPro" id="IPR040839">
    <property type="entry name" value="MG4"/>
</dbReference>
<evidence type="ECO:0000256" key="1">
    <source>
        <dbReference type="ARBA" id="ARBA00004241"/>
    </source>
</evidence>
<dbReference type="InterPro" id="IPR002890">
    <property type="entry name" value="MG2"/>
</dbReference>
<keyword evidence="13" id="KW-0732">Signal</keyword>
<dbReference type="SMART" id="SM00643">
    <property type="entry name" value="C345C"/>
    <property type="match status" value="1"/>
</dbReference>
<sequence>MRLLWGLLWASGLLALSQQKPRLLLLAPRVVHLGAPLSVSMHLEGLAPGQRVSGTVFLRNPSDVQIPCSPETPFQMDADSDFQLLQVRVRACGLARLRRAPRVQLMVKSPWLRENGGLTDTQGLHLLFSSRRGFLFLQTDQPVYNPGQRVRFRVFALDHMMRPALDPVTIIVQNALGLQVRRKEMFSQKSILQDDLMIPDISEPGTWKISAHFSKAPGSNRSVEFEVKKYVLPNFEVKITPEQSHILVTPNDISDVTYVYGRPVQGVAYVRFGILPEGGEKSFLRGLEKQLKLEEGKCSVPLTGAELSAARDKFSTAALLDSRLYVAVSVIESPGGELEEAELTSLRFVSSPLSLDLSATKRHLVPGTAFLLQALVRDVSGSPAPGIPVRVSAQFTPRGPPAAASQLLTDAKGRVAIPINTPRDVQELNLAVSGGCRGTGGRGASLTARTPNSRGLGFLSIERRDLRDPRPGETLSLELRTVGADPTASRHFYYMVLHKGQIVSVNHVARAPVTSVSILVTEELAPAFRFVAFYTQQGLPVANSIHVNVEGSCLGLLELGLESSGNLRPSDKLRLKVRTDGKATVALSATDTAVFAVSRKAQSRARLDMDKVFEAINSYDLGCGPGGGHDTQNVFQAAGLAFNGGDYSPQLTSESLKCPKEEEEEKRRARRSAEMRKKMQDLSEAQRCCKDGMTSLLMKLKCEQRAARVRSLTCRQPFLDCCHFAVQQSKAQSYRSSHGLARAQNAWEQEEELVNEDDIYLRSYFPENWMGVLTHPVSRSSLLTPFPPQLPLRGSEGPRRPSPAGLCVAPPVQVRVFNEFHVHVSLPRSVHRFEQLELRPVLYNYLDRDLPVSVSVSPTEGLCLAGGGGREQQLTVPAHSALPVAFAAVPTAAGNLQLRVLARGPQELGVGDVVAKILRVTREGAVHTEELTYELNPRASRGRTLEIPGDVPPNVIPDGDFSSNVRVTATAPLETFGEGGALSPGGLGSLMQVPQGCGEQTMILLSPTLAAARYLDRTEQWGALTPEAKDRAVDLIRQGYERILQFRKSNGSYGAWLHRDSSTWLSAFVLKVLSEAREQVGGSARGLQETAQWLLSQQQADGSFQDPCPVIHREMQGGQTGPDHSTALTAFVTVALHYSLTAFQPREPDDQDEKQKQELLRRVKAAIVLADSYLSDQVTLGLLDSYATAISAYTLSLTQAPESDQTRAHLSLMAMAQKQEGECQGLGSKDELLGPEAALAPAFAVETTGYGLLHLLLREGTEVEAGQAARWLTKHGSFGGHFRSTQDTVVALNALAEYWIRSHSPQETRLNVTLSSLGRQGLKKHVLHLSSAHSPGREEELGAGGSPPPRPQILRQFHVLEEKNSTCLDLKMEVTVTGYVQYSRESREPGPGGGMGAAGVEEPGVGPPVTPLGLFEARRRRRRREAPGLGGGDGHDDPQVLYNVCIWGPTRPEPGPGRLTPSLLKGLSDRYVSEYETHGPHVLLYFDQVSGTKECVAFRAVQEVPVGLVQPASAVLYDYYEPARKCSVFYSAPSQSKLLSALCAGSVCQCAEGKCPRARRPLQREEDDEDGYRMRFACYSPRVQYGFLVQVLRAESKAAFRLYEAKITQVLHYTEDHQAAANETRSFLVRSSCRLQLEPGKGYLIMGPDGLTKDRHHNPQYLLDSETWIEELPSPGLCRATRHRQSCARLHDFLEEYGSQGCQV</sequence>
<dbReference type="SMART" id="SM01359">
    <property type="entry name" value="A2M_N_2"/>
    <property type="match status" value="1"/>
</dbReference>
<dbReference type="Pfam" id="PF07703">
    <property type="entry name" value="A2M_BRD"/>
    <property type="match status" value="1"/>
</dbReference>
<feature type="domain" description="NTR" evidence="15">
    <location>
        <begin position="1555"/>
        <end position="1702"/>
    </location>
</feature>
<evidence type="ECO:0000256" key="8">
    <source>
        <dbReference type="ARBA" id="ARBA00023157"/>
    </source>
</evidence>
<dbReference type="FunFam" id="2.60.40.10:FF:000155">
    <property type="entry name" value="complement C3 isoform X1"/>
    <property type="match status" value="1"/>
</dbReference>
<evidence type="ECO:0000313" key="17">
    <source>
        <dbReference type="Proteomes" id="UP000002279"/>
    </source>
</evidence>
<dbReference type="InterPro" id="IPR011625">
    <property type="entry name" value="A2M_N_BRD"/>
</dbReference>
<dbReference type="InterPro" id="IPR019742">
    <property type="entry name" value="MacrogloblnA2_CS"/>
</dbReference>
<gene>
    <name evidence="16" type="primary">C4A</name>
</gene>
<name>A0A6I8PA20_ORNAN</name>
<dbReference type="SUPFAM" id="SSF48239">
    <property type="entry name" value="Terpenoid cyclases/Protein prenyltransferases"/>
    <property type="match status" value="1"/>
</dbReference>
<dbReference type="Gene3D" id="2.60.40.1930">
    <property type="match status" value="3"/>
</dbReference>
<dbReference type="GeneTree" id="ENSGT00940000155739"/>
<accession>A0A6I8PA20</accession>
<dbReference type="SMART" id="SM00104">
    <property type="entry name" value="ANATO"/>
    <property type="match status" value="1"/>
</dbReference>
<dbReference type="Gene3D" id="6.20.50.160">
    <property type="match status" value="1"/>
</dbReference>
<dbReference type="GO" id="GO:0006958">
    <property type="term" value="P:complement activation, classical pathway"/>
    <property type="evidence" value="ECO:0007669"/>
    <property type="project" value="UniProtKB-KW"/>
</dbReference>
<dbReference type="Pfam" id="PF01821">
    <property type="entry name" value="ANATO"/>
    <property type="match status" value="1"/>
</dbReference>
<dbReference type="InterPro" id="IPR018081">
    <property type="entry name" value="Anaphylatoxin_comp_syst"/>
</dbReference>
<evidence type="ECO:0000259" key="14">
    <source>
        <dbReference type="PROSITE" id="PS01178"/>
    </source>
</evidence>
<dbReference type="Pfam" id="PF17789">
    <property type="entry name" value="MG4"/>
    <property type="match status" value="1"/>
</dbReference>
<dbReference type="Gene3D" id="2.60.40.690">
    <property type="entry name" value="Alpha-macroglobulin, receptor-binding domain"/>
    <property type="match status" value="1"/>
</dbReference>
<keyword evidence="3" id="KW-0964">Secreted</keyword>
<dbReference type="SMART" id="SM01360">
    <property type="entry name" value="A2M"/>
    <property type="match status" value="1"/>
</dbReference>
<keyword evidence="6" id="KW-0391">Immunity</keyword>
<evidence type="ECO:0000256" key="12">
    <source>
        <dbReference type="SAM" id="MobiDB-lite"/>
    </source>
</evidence>
<feature type="region of interest" description="Disordered" evidence="12">
    <location>
        <begin position="1384"/>
        <end position="1412"/>
    </location>
</feature>
<dbReference type="SMART" id="SM01419">
    <property type="entry name" value="Thiol-ester_cl"/>
    <property type="match status" value="1"/>
</dbReference>
<dbReference type="OMA" id="AANWLTH"/>
<feature type="domain" description="Anaphylatoxin-like" evidence="14">
    <location>
        <begin position="688"/>
        <end position="722"/>
    </location>
</feature>
<dbReference type="Pfam" id="PF21145">
    <property type="entry name" value="C4_MG1"/>
    <property type="match status" value="1"/>
</dbReference>
<dbReference type="Gene3D" id="2.60.40.10">
    <property type="entry name" value="Immunoglobulins"/>
    <property type="match status" value="2"/>
</dbReference>
<dbReference type="InterPro" id="IPR001134">
    <property type="entry name" value="Netrin_domain"/>
</dbReference>
<evidence type="ECO:0000256" key="2">
    <source>
        <dbReference type="ARBA" id="ARBA00004613"/>
    </source>
</evidence>
<dbReference type="InterPro" id="IPR018933">
    <property type="entry name" value="Netrin_module_non-TIMP"/>
</dbReference>
<dbReference type="SUPFAM" id="SSF47686">
    <property type="entry name" value="Anaphylotoxins (complement system)"/>
    <property type="match status" value="1"/>
</dbReference>
<dbReference type="GO" id="GO:0009986">
    <property type="term" value="C:cell surface"/>
    <property type="evidence" value="ECO:0007669"/>
    <property type="project" value="UniProtKB-SubCell"/>
</dbReference>
<evidence type="ECO:0000256" key="13">
    <source>
        <dbReference type="SAM" id="SignalP"/>
    </source>
</evidence>
<dbReference type="InterPro" id="IPR047565">
    <property type="entry name" value="Alpha-macroglob_thiol-ester_cl"/>
</dbReference>
<dbReference type="InterPro" id="IPR009048">
    <property type="entry name" value="A-macroglobulin_rcpt-bd"/>
</dbReference>
<dbReference type="Gene3D" id="2.60.120.1540">
    <property type="match status" value="2"/>
</dbReference>
<dbReference type="SUPFAM" id="SSF50242">
    <property type="entry name" value="TIMP-like"/>
    <property type="match status" value="1"/>
</dbReference>
<reference evidence="16" key="3">
    <citation type="submission" date="2025-09" db="UniProtKB">
        <authorList>
            <consortium name="Ensembl"/>
        </authorList>
    </citation>
    <scope>IDENTIFICATION</scope>
    <source>
        <strain evidence="16">Glennie</strain>
    </source>
</reference>
<feature type="compositionally biased region" description="Basic and acidic residues" evidence="12">
    <location>
        <begin position="657"/>
        <end position="677"/>
    </location>
</feature>
<dbReference type="InterPro" id="IPR013783">
    <property type="entry name" value="Ig-like_fold"/>
</dbReference>
<evidence type="ECO:0000256" key="10">
    <source>
        <dbReference type="ARBA" id="ARBA00093351"/>
    </source>
</evidence>
<dbReference type="FunFam" id="2.60.40.1930:FF:000005">
    <property type="entry name" value="complement C4-A isoform X3"/>
    <property type="match status" value="1"/>
</dbReference>
<feature type="region of interest" description="Disordered" evidence="12">
    <location>
        <begin position="652"/>
        <end position="677"/>
    </location>
</feature>
<feature type="signal peptide" evidence="13">
    <location>
        <begin position="1"/>
        <end position="19"/>
    </location>
</feature>
<organism evidence="16 17">
    <name type="scientific">Ornithorhynchus anatinus</name>
    <name type="common">Duckbill platypus</name>
    <dbReference type="NCBI Taxonomy" id="9258"/>
    <lineage>
        <taxon>Eukaryota</taxon>
        <taxon>Metazoa</taxon>
        <taxon>Chordata</taxon>
        <taxon>Craniata</taxon>
        <taxon>Vertebrata</taxon>
        <taxon>Euteleostomi</taxon>
        <taxon>Mammalia</taxon>
        <taxon>Monotremata</taxon>
        <taxon>Ornithorhynchidae</taxon>
        <taxon>Ornithorhynchus</taxon>
    </lineage>
</organism>
<comment type="subcellular location">
    <subcellularLocation>
        <location evidence="1">Cell surface</location>
    </subcellularLocation>
    <subcellularLocation>
        <location evidence="2">Secreted</location>
    </subcellularLocation>
</comment>
<dbReference type="Pfam" id="PF00207">
    <property type="entry name" value="A2M"/>
    <property type="match status" value="1"/>
</dbReference>
<dbReference type="InterPro" id="IPR008993">
    <property type="entry name" value="TIMP-like_OB-fold"/>
</dbReference>
<evidence type="ECO:0000256" key="5">
    <source>
        <dbReference type="ARBA" id="ARBA00022641"/>
    </source>
</evidence>
<protein>
    <submittedName>
        <fullName evidence="16">Uncharacterized protein</fullName>
    </submittedName>
</protein>
<keyword evidence="5" id="KW-0765">Sulfation</keyword>
<dbReference type="InterPro" id="IPR041555">
    <property type="entry name" value="MG3"/>
</dbReference>
<feature type="chain" id="PRO_5026078530" evidence="13">
    <location>
        <begin position="20"/>
        <end position="1704"/>
    </location>
</feature>
<feature type="region of interest" description="Disordered" evidence="12">
    <location>
        <begin position="1331"/>
        <end position="1351"/>
    </location>
</feature>
<dbReference type="InterPro" id="IPR050473">
    <property type="entry name" value="A2M/Complement_sys"/>
</dbReference>
<dbReference type="Gene3D" id="1.20.91.20">
    <property type="entry name" value="Anaphylotoxins (complement system)"/>
    <property type="match status" value="1"/>
</dbReference>
<dbReference type="Pfam" id="PF07677">
    <property type="entry name" value="A2M_recep"/>
    <property type="match status" value="1"/>
</dbReference>
<dbReference type="GO" id="GO:0005615">
    <property type="term" value="C:extracellular space"/>
    <property type="evidence" value="ECO:0007669"/>
    <property type="project" value="InterPro"/>
</dbReference>
<evidence type="ECO:0000256" key="4">
    <source>
        <dbReference type="ARBA" id="ARBA00022553"/>
    </source>
</evidence>
<dbReference type="PROSITE" id="PS50189">
    <property type="entry name" value="NTR"/>
    <property type="match status" value="1"/>
</dbReference>
<evidence type="ECO:0000256" key="3">
    <source>
        <dbReference type="ARBA" id="ARBA00022525"/>
    </source>
</evidence>
<evidence type="ECO:0000313" key="16">
    <source>
        <dbReference type="Ensembl" id="ENSOANP00000051203.1"/>
    </source>
</evidence>